<name>A0A4U6VPK9_SETVI</name>
<proteinExistence type="predicted"/>
<dbReference type="Proteomes" id="UP000298652">
    <property type="component" value="Chromosome 2"/>
</dbReference>
<reference evidence="1" key="1">
    <citation type="submission" date="2019-03" db="EMBL/GenBank/DDBJ databases">
        <title>WGS assembly of Setaria viridis.</title>
        <authorList>
            <person name="Huang P."/>
            <person name="Jenkins J."/>
            <person name="Grimwood J."/>
            <person name="Barry K."/>
            <person name="Healey A."/>
            <person name="Mamidi S."/>
            <person name="Sreedasyam A."/>
            <person name="Shu S."/>
            <person name="Feldman M."/>
            <person name="Wu J."/>
            <person name="Yu Y."/>
            <person name="Chen C."/>
            <person name="Johnson J."/>
            <person name="Rokhsar D."/>
            <person name="Baxter I."/>
            <person name="Schmutz J."/>
            <person name="Brutnell T."/>
            <person name="Kellogg E."/>
        </authorList>
    </citation>
    <scope>NUCLEOTIDE SEQUENCE [LARGE SCALE GENOMIC DNA]</scope>
</reference>
<evidence type="ECO:0008006" key="3">
    <source>
        <dbReference type="Google" id="ProtNLM"/>
    </source>
</evidence>
<dbReference type="AlphaFoldDB" id="A0A4U6VPK9"/>
<keyword evidence="2" id="KW-1185">Reference proteome</keyword>
<organism evidence="1 2">
    <name type="scientific">Setaria viridis</name>
    <name type="common">Green bristlegrass</name>
    <name type="synonym">Setaria italica subsp. viridis</name>
    <dbReference type="NCBI Taxonomy" id="4556"/>
    <lineage>
        <taxon>Eukaryota</taxon>
        <taxon>Viridiplantae</taxon>
        <taxon>Streptophyta</taxon>
        <taxon>Embryophyta</taxon>
        <taxon>Tracheophyta</taxon>
        <taxon>Spermatophyta</taxon>
        <taxon>Magnoliopsida</taxon>
        <taxon>Liliopsida</taxon>
        <taxon>Poales</taxon>
        <taxon>Poaceae</taxon>
        <taxon>PACMAD clade</taxon>
        <taxon>Panicoideae</taxon>
        <taxon>Panicodae</taxon>
        <taxon>Paniceae</taxon>
        <taxon>Cenchrinae</taxon>
        <taxon>Setaria</taxon>
    </lineage>
</organism>
<gene>
    <name evidence="1" type="ORF">SEVIR_2G124700v2</name>
</gene>
<evidence type="ECO:0000313" key="2">
    <source>
        <dbReference type="Proteomes" id="UP000298652"/>
    </source>
</evidence>
<accession>A0A4U6VPK9</accession>
<dbReference type="EMBL" id="CM016553">
    <property type="protein sequence ID" value="TKW31730.1"/>
    <property type="molecule type" value="Genomic_DNA"/>
</dbReference>
<dbReference type="Gramene" id="TKW31730">
    <property type="protein sequence ID" value="TKW31730"/>
    <property type="gene ID" value="SEVIR_2G124700v2"/>
</dbReference>
<evidence type="ECO:0000313" key="1">
    <source>
        <dbReference type="EMBL" id="TKW31730.1"/>
    </source>
</evidence>
<protein>
    <recommendedName>
        <fullName evidence="3">DUF4219 domain-containing protein</fullName>
    </recommendedName>
</protein>
<sequence length="81" mass="9649">MADLLSTGDMRRLNSHNYGYWHTYIESYLMGQELWEAGKAMFMLKMMIEEDLVEHIRDVETPNDAWETLAKLFSKKNEARF</sequence>